<evidence type="ECO:0000313" key="2">
    <source>
        <dbReference type="Proteomes" id="UP000078046"/>
    </source>
</evidence>
<dbReference type="OrthoDB" id="6258985at2759"/>
<protein>
    <recommendedName>
        <fullName evidence="3">DDHD domain-containing protein</fullName>
    </recommendedName>
</protein>
<comment type="caution">
    <text evidence="1">The sequence shown here is derived from an EMBL/GenBank/DDBJ whole genome shotgun (WGS) entry which is preliminary data.</text>
</comment>
<reference evidence="1 2" key="1">
    <citation type="submission" date="2016-04" db="EMBL/GenBank/DDBJ databases">
        <title>The genome of Intoshia linei affirms orthonectids as highly simplified spiralians.</title>
        <authorList>
            <person name="Mikhailov K.V."/>
            <person name="Slusarev G.S."/>
            <person name="Nikitin M.A."/>
            <person name="Logacheva M.D."/>
            <person name="Penin A."/>
            <person name="Aleoshin V."/>
            <person name="Panchin Y.V."/>
        </authorList>
    </citation>
    <scope>NUCLEOTIDE SEQUENCE [LARGE SCALE GENOMIC DNA]</scope>
    <source>
        <strain evidence="1">Intl2013</strain>
        <tissue evidence="1">Whole animal</tissue>
    </source>
</reference>
<dbReference type="PANTHER" id="PTHR23509">
    <property type="entry name" value="PA-PL1 PHOSPHOLIPASE FAMILY"/>
    <property type="match status" value="1"/>
</dbReference>
<feature type="non-terminal residue" evidence="1">
    <location>
        <position position="1"/>
    </location>
</feature>
<dbReference type="Proteomes" id="UP000078046">
    <property type="component" value="Unassembled WGS sequence"/>
</dbReference>
<accession>A0A177AV77</accession>
<evidence type="ECO:0000313" key="1">
    <source>
        <dbReference type="EMBL" id="OAF65889.1"/>
    </source>
</evidence>
<organism evidence="1 2">
    <name type="scientific">Intoshia linei</name>
    <dbReference type="NCBI Taxonomy" id="1819745"/>
    <lineage>
        <taxon>Eukaryota</taxon>
        <taxon>Metazoa</taxon>
        <taxon>Spiralia</taxon>
        <taxon>Lophotrochozoa</taxon>
        <taxon>Mesozoa</taxon>
        <taxon>Orthonectida</taxon>
        <taxon>Rhopaluridae</taxon>
        <taxon>Intoshia</taxon>
    </lineage>
</organism>
<sequence>NEILWKHLLLVIHGMGVNFNGYTDFVDSVDTLKKNINGKNLEENAIECVPIIWFDINKSFKSPIRAINETNAANKVFPFMTRIIHDMLSDILLFKTEASKMLIFTTVLNRMNTTVENFKTINPYFKGTINICAHSLGAVIMTEILLHSATPRIIKFKPNAFFSMGGPIMLFLEFEEILFWKRNFKFPLIDKFINIYYVGDFLAYKFKKHIADNETELTRTIGKKKQTIKLPNKDIYGSLNNGYPVDRKIKIRGIKKLAYLFRLFHYGVAHFKYWNSKNCGKTILNTIVINHTEEKCTFDDSSTHTVF</sequence>
<gene>
    <name evidence="1" type="ORF">A3Q56_06384</name>
</gene>
<dbReference type="GO" id="GO:0004620">
    <property type="term" value="F:phospholipase activity"/>
    <property type="evidence" value="ECO:0007669"/>
    <property type="project" value="TreeGrafter"/>
</dbReference>
<dbReference type="InterPro" id="IPR058055">
    <property type="entry name" value="PA-PLA1"/>
</dbReference>
<dbReference type="EMBL" id="LWCA01001109">
    <property type="protein sequence ID" value="OAF65889.1"/>
    <property type="molecule type" value="Genomic_DNA"/>
</dbReference>
<name>A0A177AV77_9BILA</name>
<evidence type="ECO:0008006" key="3">
    <source>
        <dbReference type="Google" id="ProtNLM"/>
    </source>
</evidence>
<proteinExistence type="predicted"/>
<dbReference type="GO" id="GO:0005737">
    <property type="term" value="C:cytoplasm"/>
    <property type="evidence" value="ECO:0007669"/>
    <property type="project" value="TreeGrafter"/>
</dbReference>
<keyword evidence="2" id="KW-1185">Reference proteome</keyword>
<dbReference type="PANTHER" id="PTHR23509:SF10">
    <property type="entry name" value="LD21067P"/>
    <property type="match status" value="1"/>
</dbReference>
<dbReference type="AlphaFoldDB" id="A0A177AV77"/>